<organism evidence="2 3">
    <name type="scientific">Xylanimonas allomyrinae</name>
    <dbReference type="NCBI Taxonomy" id="2509459"/>
    <lineage>
        <taxon>Bacteria</taxon>
        <taxon>Bacillati</taxon>
        <taxon>Actinomycetota</taxon>
        <taxon>Actinomycetes</taxon>
        <taxon>Micrococcales</taxon>
        <taxon>Promicromonosporaceae</taxon>
        <taxon>Xylanimonas</taxon>
    </lineage>
</organism>
<dbReference type="PANTHER" id="PTHR37313:SF1">
    <property type="entry name" value="UPF0749 PROTEIN RV1823"/>
    <property type="match status" value="1"/>
</dbReference>
<keyword evidence="3" id="KW-1185">Reference proteome</keyword>
<name>A0A4P6EXD9_9MICO</name>
<dbReference type="InterPro" id="IPR010273">
    <property type="entry name" value="DUF881"/>
</dbReference>
<dbReference type="Gene3D" id="3.30.70.1880">
    <property type="entry name" value="Protein of unknown function DUF881"/>
    <property type="match status" value="1"/>
</dbReference>
<dbReference type="EMBL" id="CP035495">
    <property type="protein sequence ID" value="QAY62688.1"/>
    <property type="molecule type" value="Genomic_DNA"/>
</dbReference>
<evidence type="ECO:0000256" key="1">
    <source>
        <dbReference type="ARBA" id="ARBA00009108"/>
    </source>
</evidence>
<reference evidence="2 3" key="1">
    <citation type="submission" date="2019-01" db="EMBL/GenBank/DDBJ databases">
        <title>Genome sequencing of strain 2JSPR-7.</title>
        <authorList>
            <person name="Heo J."/>
            <person name="Kim S.-J."/>
            <person name="Kim J.-S."/>
            <person name="Hong S.-B."/>
            <person name="Kwon S.-W."/>
        </authorList>
    </citation>
    <scope>NUCLEOTIDE SEQUENCE [LARGE SCALE GENOMIC DNA]</scope>
    <source>
        <strain evidence="2 3">2JSPR-7</strain>
    </source>
</reference>
<dbReference type="OrthoDB" id="3218134at2"/>
<dbReference type="Pfam" id="PF05949">
    <property type="entry name" value="DUF881"/>
    <property type="match status" value="1"/>
</dbReference>
<accession>A0A4P6EXD9</accession>
<dbReference type="Proteomes" id="UP000291758">
    <property type="component" value="Chromosome"/>
</dbReference>
<protein>
    <submittedName>
        <fullName evidence="2">DUF881 domain-containing protein</fullName>
    </submittedName>
</protein>
<sequence>MSEPTPSPARRPDASMTLLTEVMERPLDPGYAEAAARRRAAEAEGTVRRRSPGTWVGIVVVAMSCGLATAAASQQLRVPQPSVSAARSVLERQITDRNEQVGALSAAAEDLSREIVDLQRSALETQDPGLLDLIRRDSLRNGTDAVRGPGLVVSLTDGGGGLVGEPDASSMVRDVDLQTVVNALWDAGAEAISIDDQRLTSRSSIRNAGMAVLVNLMPLTGPTYVVRAVGDSDAMQTGLARSGLPGYLQVLGSTYGIRSSTVAQSQLELPGAGAQPLQHAQPVGSEP</sequence>
<dbReference type="KEGG" id="xyl:ET495_04785"/>
<proteinExistence type="inferred from homology"/>
<comment type="similarity">
    <text evidence="1">Belongs to the UPF0749 family.</text>
</comment>
<evidence type="ECO:0000313" key="2">
    <source>
        <dbReference type="EMBL" id="QAY62688.1"/>
    </source>
</evidence>
<dbReference type="AlphaFoldDB" id="A0A4P6EXD9"/>
<gene>
    <name evidence="2" type="ORF">ET495_04785</name>
</gene>
<dbReference type="GO" id="GO:0005886">
    <property type="term" value="C:plasma membrane"/>
    <property type="evidence" value="ECO:0007669"/>
    <property type="project" value="TreeGrafter"/>
</dbReference>
<dbReference type="PANTHER" id="PTHR37313">
    <property type="entry name" value="UPF0749 PROTEIN RV1825"/>
    <property type="match status" value="1"/>
</dbReference>
<evidence type="ECO:0000313" key="3">
    <source>
        <dbReference type="Proteomes" id="UP000291758"/>
    </source>
</evidence>